<reference evidence="8 9" key="1">
    <citation type="submission" date="2018-04" db="EMBL/GenBank/DDBJ databases">
        <title>Altererythrobacter sp. HME9302 genome sequencing and assembly.</title>
        <authorList>
            <person name="Kang H."/>
            <person name="Kim H."/>
            <person name="Joh K."/>
        </authorList>
    </citation>
    <scope>NUCLEOTIDE SEQUENCE [LARGE SCALE GENOMIC DNA]</scope>
    <source>
        <strain evidence="8 9">HME9302</strain>
    </source>
</reference>
<comment type="catalytic activity">
    <reaction evidence="4 5">
        <text>L-glutaminyl-[peptide chain release factor] + S-adenosyl-L-methionine = N(5)-methyl-L-glutaminyl-[peptide chain release factor] + S-adenosyl-L-homocysteine + H(+)</text>
        <dbReference type="Rhea" id="RHEA:42896"/>
        <dbReference type="Rhea" id="RHEA-COMP:10271"/>
        <dbReference type="Rhea" id="RHEA-COMP:10272"/>
        <dbReference type="ChEBI" id="CHEBI:15378"/>
        <dbReference type="ChEBI" id="CHEBI:30011"/>
        <dbReference type="ChEBI" id="CHEBI:57856"/>
        <dbReference type="ChEBI" id="CHEBI:59789"/>
        <dbReference type="ChEBI" id="CHEBI:61891"/>
        <dbReference type="EC" id="2.1.1.297"/>
    </reaction>
</comment>
<dbReference type="GO" id="GO:0003676">
    <property type="term" value="F:nucleic acid binding"/>
    <property type="evidence" value="ECO:0007669"/>
    <property type="project" value="InterPro"/>
</dbReference>
<dbReference type="GO" id="GO:0102559">
    <property type="term" value="F:peptide chain release factor N(5)-glutamine methyltransferase activity"/>
    <property type="evidence" value="ECO:0007669"/>
    <property type="project" value="UniProtKB-EC"/>
</dbReference>
<evidence type="ECO:0000256" key="5">
    <source>
        <dbReference type="HAMAP-Rule" id="MF_02126"/>
    </source>
</evidence>
<keyword evidence="9" id="KW-1185">Reference proteome</keyword>
<dbReference type="NCBIfam" id="TIGR03534">
    <property type="entry name" value="RF_mod_PrmC"/>
    <property type="match status" value="1"/>
</dbReference>
<keyword evidence="1 5" id="KW-0489">Methyltransferase</keyword>
<feature type="binding site" evidence="5">
    <location>
        <position position="167"/>
    </location>
    <ligand>
        <name>S-adenosyl-L-methionine</name>
        <dbReference type="ChEBI" id="CHEBI:59789"/>
    </ligand>
</feature>
<comment type="similarity">
    <text evidence="5">Belongs to the protein N5-glutamine methyltransferase family. PrmC subfamily.</text>
</comment>
<evidence type="ECO:0000313" key="9">
    <source>
        <dbReference type="Proteomes" id="UP000253727"/>
    </source>
</evidence>
<evidence type="ECO:0000256" key="3">
    <source>
        <dbReference type="ARBA" id="ARBA00022691"/>
    </source>
</evidence>
<feature type="binding site" evidence="5">
    <location>
        <position position="138"/>
    </location>
    <ligand>
        <name>S-adenosyl-L-methionine</name>
        <dbReference type="ChEBI" id="CHEBI:59789"/>
    </ligand>
</feature>
<comment type="function">
    <text evidence="5">Methylates the class 1 translation termination release factors RF1/PrfA and RF2/PrfB on the glutamine residue of the universally conserved GGQ motif.</text>
</comment>
<dbReference type="CDD" id="cd02440">
    <property type="entry name" value="AdoMet_MTases"/>
    <property type="match status" value="1"/>
</dbReference>
<feature type="domain" description="Release factor glutamine methyltransferase N-terminal" evidence="7">
    <location>
        <begin position="2"/>
        <end position="65"/>
    </location>
</feature>
<dbReference type="EC" id="2.1.1.297" evidence="5"/>
<dbReference type="InterPro" id="IPR050320">
    <property type="entry name" value="N5-glutamine_MTase"/>
</dbReference>
<name>A0A369QCI8_9SPHN</name>
<dbReference type="RefSeq" id="WP_326833167.1">
    <property type="nucleotide sequence ID" value="NZ_QBKA01000002.1"/>
</dbReference>
<dbReference type="InterPro" id="IPR002052">
    <property type="entry name" value="DNA_methylase_N6_adenine_CS"/>
</dbReference>
<feature type="binding site" evidence="5">
    <location>
        <position position="185"/>
    </location>
    <ligand>
        <name>S-adenosyl-L-methionine</name>
        <dbReference type="ChEBI" id="CHEBI:59789"/>
    </ligand>
</feature>
<dbReference type="NCBIfam" id="TIGR00536">
    <property type="entry name" value="hemK_fam"/>
    <property type="match status" value="1"/>
</dbReference>
<dbReference type="Gene3D" id="3.40.50.150">
    <property type="entry name" value="Vaccinia Virus protein VP39"/>
    <property type="match status" value="1"/>
</dbReference>
<dbReference type="PANTHER" id="PTHR18895:SF74">
    <property type="entry name" value="MTRF1L RELEASE FACTOR GLUTAMINE METHYLTRANSFERASE"/>
    <property type="match status" value="1"/>
</dbReference>
<evidence type="ECO:0000313" key="8">
    <source>
        <dbReference type="EMBL" id="RDC60956.1"/>
    </source>
</evidence>
<sequence length="277" mass="29710">MRDAAAQLADTSDTARLDAELLMGHALGIDRSTLLLDRMADNTPPIFAELVARRAAHEPVAYIIGEAEFYGRTFAVNSDVLIPRSDTETLIDAVAGDERLRELARATGARILDCGTGSGALLLTLLAEYPQATGMGVERSLGAVTLAALNAARLGVADRAQIDHLDWHDPNWCDGLGRFSLIVANPPYVETEASLAPGVARFEPVGALYAGVDGLDDYRVLIPRFRALLRDDGAVLLEIGRDQAQAVAKLAESAGFQTELRRDLAGRPRVLILQSPT</sequence>
<dbReference type="Proteomes" id="UP000253727">
    <property type="component" value="Unassembled WGS sequence"/>
</dbReference>
<evidence type="ECO:0000259" key="7">
    <source>
        <dbReference type="Pfam" id="PF17827"/>
    </source>
</evidence>
<protein>
    <recommendedName>
        <fullName evidence="5">Release factor glutamine methyltransferase</fullName>
        <shortName evidence="5">RF MTase</shortName>
        <ecNumber evidence="5">2.1.1.297</ecNumber>
    </recommendedName>
    <alternativeName>
        <fullName evidence="5">N5-glutamine methyltransferase PrmC</fullName>
    </alternativeName>
    <alternativeName>
        <fullName evidence="5">Protein-(glutamine-N5) MTase PrmC</fullName>
    </alternativeName>
    <alternativeName>
        <fullName evidence="5">Protein-glutamine N-methyltransferase PrmC</fullName>
    </alternativeName>
</protein>
<dbReference type="InterPro" id="IPR029063">
    <property type="entry name" value="SAM-dependent_MTases_sf"/>
</dbReference>
<dbReference type="AlphaFoldDB" id="A0A369QCI8"/>
<keyword evidence="3 5" id="KW-0949">S-adenosyl-L-methionine</keyword>
<dbReference type="HAMAP" id="MF_02126">
    <property type="entry name" value="RF_methyltr_PrmC"/>
    <property type="match status" value="1"/>
</dbReference>
<dbReference type="InterPro" id="IPR007848">
    <property type="entry name" value="Small_mtfrase_dom"/>
</dbReference>
<keyword evidence="2 5" id="KW-0808">Transferase</keyword>
<evidence type="ECO:0000256" key="1">
    <source>
        <dbReference type="ARBA" id="ARBA00022603"/>
    </source>
</evidence>
<feature type="binding site" evidence="5">
    <location>
        <begin position="115"/>
        <end position="119"/>
    </location>
    <ligand>
        <name>S-adenosyl-L-methionine</name>
        <dbReference type="ChEBI" id="CHEBI:59789"/>
    </ligand>
</feature>
<evidence type="ECO:0000256" key="4">
    <source>
        <dbReference type="ARBA" id="ARBA00048391"/>
    </source>
</evidence>
<gene>
    <name evidence="8" type="primary">hemK</name>
    <name evidence="5" type="synonym">prmC</name>
    <name evidence="8" type="ORF">HME9302_02173</name>
</gene>
<feature type="binding site" evidence="5">
    <location>
        <begin position="185"/>
        <end position="188"/>
    </location>
    <ligand>
        <name>substrate</name>
    </ligand>
</feature>
<dbReference type="Pfam" id="PF05175">
    <property type="entry name" value="MTS"/>
    <property type="match status" value="1"/>
</dbReference>
<dbReference type="GO" id="GO:0032259">
    <property type="term" value="P:methylation"/>
    <property type="evidence" value="ECO:0007669"/>
    <property type="project" value="UniProtKB-KW"/>
</dbReference>
<dbReference type="Pfam" id="PF17827">
    <property type="entry name" value="PrmC_N"/>
    <property type="match status" value="1"/>
</dbReference>
<evidence type="ECO:0000256" key="2">
    <source>
        <dbReference type="ARBA" id="ARBA00022679"/>
    </source>
</evidence>
<proteinExistence type="inferred from homology"/>
<accession>A0A369QCI8</accession>
<dbReference type="Gene3D" id="1.10.8.10">
    <property type="entry name" value="DNA helicase RuvA subunit, C-terminal domain"/>
    <property type="match status" value="1"/>
</dbReference>
<dbReference type="SUPFAM" id="SSF53335">
    <property type="entry name" value="S-adenosyl-L-methionine-dependent methyltransferases"/>
    <property type="match status" value="1"/>
</dbReference>
<feature type="domain" description="Methyltransferase small" evidence="6">
    <location>
        <begin position="101"/>
        <end position="193"/>
    </location>
</feature>
<dbReference type="EMBL" id="QBKA01000002">
    <property type="protein sequence ID" value="RDC60956.1"/>
    <property type="molecule type" value="Genomic_DNA"/>
</dbReference>
<evidence type="ECO:0000259" key="6">
    <source>
        <dbReference type="Pfam" id="PF05175"/>
    </source>
</evidence>
<dbReference type="PROSITE" id="PS00092">
    <property type="entry name" value="N6_MTASE"/>
    <property type="match status" value="1"/>
</dbReference>
<comment type="caution">
    <text evidence="8">The sequence shown here is derived from an EMBL/GenBank/DDBJ whole genome shotgun (WGS) entry which is preliminary data.</text>
</comment>
<dbReference type="PANTHER" id="PTHR18895">
    <property type="entry name" value="HEMK METHYLTRANSFERASE"/>
    <property type="match status" value="1"/>
</dbReference>
<dbReference type="InterPro" id="IPR004556">
    <property type="entry name" value="HemK-like"/>
</dbReference>
<organism evidence="8 9">
    <name type="scientific">Alteripontixanthobacter maritimus</name>
    <dbReference type="NCBI Taxonomy" id="2161824"/>
    <lineage>
        <taxon>Bacteria</taxon>
        <taxon>Pseudomonadati</taxon>
        <taxon>Pseudomonadota</taxon>
        <taxon>Alphaproteobacteria</taxon>
        <taxon>Sphingomonadales</taxon>
        <taxon>Erythrobacteraceae</taxon>
        <taxon>Alteripontixanthobacter</taxon>
    </lineage>
</organism>
<dbReference type="InterPro" id="IPR040758">
    <property type="entry name" value="PrmC_N"/>
</dbReference>
<dbReference type="InterPro" id="IPR019874">
    <property type="entry name" value="RF_methyltr_PrmC"/>
</dbReference>